<proteinExistence type="predicted"/>
<feature type="compositionally biased region" description="Basic and acidic residues" evidence="1">
    <location>
        <begin position="23"/>
        <end position="47"/>
    </location>
</feature>
<sequence>MGLKFERSDSLEKLFDSLSVLPEESKAEKEKEKNKKNQKEKKETETK</sequence>
<dbReference type="RefSeq" id="WP_013773794.1">
    <property type="nucleotide sequence ID" value="NC_015516.1"/>
</dbReference>
<evidence type="ECO:0000313" key="3">
    <source>
        <dbReference type="Proteomes" id="UP000008456"/>
    </source>
</evidence>
<reference evidence="2 3" key="1">
    <citation type="journal article" date="2011" name="J. Bacteriol.">
        <title>Complete genome sequence of Melissococcus plutonius ATCC 35311.</title>
        <authorList>
            <person name="Okumura K."/>
            <person name="Arai R."/>
            <person name="Okura M."/>
            <person name="Kirikae T."/>
            <person name="Takamatsu D."/>
            <person name="Osaki M."/>
            <person name="Miyoshi-Akiyama T."/>
        </authorList>
    </citation>
    <scope>NUCLEOTIDE SEQUENCE [LARGE SCALE GENOMIC DNA]</scope>
    <source>
        <strain evidence="3">ATCC 35311 / CIP 104052 / LMG 20360 / NCIMB 702443</strain>
    </source>
</reference>
<name>F3YA28_MELPT</name>
<evidence type="ECO:0000313" key="2">
    <source>
        <dbReference type="EMBL" id="BAK21356.1"/>
    </source>
</evidence>
<feature type="region of interest" description="Disordered" evidence="1">
    <location>
        <begin position="1"/>
        <end position="47"/>
    </location>
</feature>
<keyword evidence="3" id="KW-1185">Reference proteome</keyword>
<accession>F3YA28</accession>
<feature type="compositionally biased region" description="Basic and acidic residues" evidence="1">
    <location>
        <begin position="1"/>
        <end position="15"/>
    </location>
</feature>
<protein>
    <submittedName>
        <fullName evidence="2">Uncharacterized protein</fullName>
    </submittedName>
</protein>
<organism evidence="2 3">
    <name type="scientific">Melissococcus plutonius (strain ATCC 35311 / DSM 29964 / CIP 104052 / LMG 20360 / NCIMB 702443)</name>
    <dbReference type="NCBI Taxonomy" id="940190"/>
    <lineage>
        <taxon>Bacteria</taxon>
        <taxon>Bacillati</taxon>
        <taxon>Bacillota</taxon>
        <taxon>Bacilli</taxon>
        <taxon>Lactobacillales</taxon>
        <taxon>Enterococcaceae</taxon>
        <taxon>Melissococcus</taxon>
    </lineage>
</organism>
<reference key="2">
    <citation type="submission" date="2011-04" db="EMBL/GenBank/DDBJ databases">
        <title>Whole genome sequence of Melissococcus plutonius ATCC 35311.</title>
        <authorList>
            <person name="Okumura K."/>
            <person name="Arai R."/>
            <person name="Osaki M."/>
            <person name="Okura M."/>
            <person name="Kirikae T."/>
            <person name="Takamatsu D."/>
            <person name="Akiyama T."/>
        </authorList>
    </citation>
    <scope>NUCLEOTIDE SEQUENCE</scope>
    <source>
        <strain>ATCC 35311</strain>
    </source>
</reference>
<dbReference type="KEGG" id="mps:MPTP_0894"/>
<dbReference type="NCBIfam" id="NF040897">
    <property type="entry name" value="SPJ_0845_Nterm"/>
    <property type="match status" value="1"/>
</dbReference>
<gene>
    <name evidence="2" type="ordered locus">MPTP_0894</name>
</gene>
<dbReference type="STRING" id="940190.MPTP_0894"/>
<dbReference type="Proteomes" id="UP000008456">
    <property type="component" value="Chromosome"/>
</dbReference>
<dbReference type="HOGENOM" id="CLU_199620_2_1_9"/>
<evidence type="ECO:0000256" key="1">
    <source>
        <dbReference type="SAM" id="MobiDB-lite"/>
    </source>
</evidence>
<dbReference type="EMBL" id="AP012200">
    <property type="protein sequence ID" value="BAK21356.1"/>
    <property type="molecule type" value="Genomic_DNA"/>
</dbReference>
<dbReference type="InterPro" id="IPR047909">
    <property type="entry name" value="SPJ_0845-like_N"/>
</dbReference>
<dbReference type="AlphaFoldDB" id="F3YA28"/>